<dbReference type="GO" id="GO:0009401">
    <property type="term" value="P:phosphoenolpyruvate-dependent sugar phosphotransferase system"/>
    <property type="evidence" value="ECO:0007669"/>
    <property type="project" value="InterPro"/>
</dbReference>
<organism evidence="2 3">
    <name type="scientific">Maledivibacter halophilus</name>
    <dbReference type="NCBI Taxonomy" id="36842"/>
    <lineage>
        <taxon>Bacteria</taxon>
        <taxon>Bacillati</taxon>
        <taxon>Bacillota</taxon>
        <taxon>Clostridia</taxon>
        <taxon>Peptostreptococcales</taxon>
        <taxon>Caminicellaceae</taxon>
        <taxon>Maledivibacter</taxon>
    </lineage>
</organism>
<dbReference type="EMBL" id="FUZT01000006">
    <property type="protein sequence ID" value="SKC73135.1"/>
    <property type="molecule type" value="Genomic_DNA"/>
</dbReference>
<gene>
    <name evidence="2" type="ORF">SAMN02194393_02689</name>
</gene>
<dbReference type="OrthoDB" id="5113885at2"/>
<dbReference type="SUPFAM" id="SSF141530">
    <property type="entry name" value="PTSIIA/GutA-like"/>
    <property type="match status" value="1"/>
</dbReference>
<dbReference type="Proteomes" id="UP000190285">
    <property type="component" value="Unassembled WGS sequence"/>
</dbReference>
<dbReference type="InterPro" id="IPR004716">
    <property type="entry name" value="PTS_IIA_glucitol/sorbitol-sp"/>
</dbReference>
<dbReference type="PANTHER" id="PTHR40398:SF1">
    <property type="entry name" value="PTS SYSTEM GLUCITOL_SORBITOL-SPECIFIC EIIA COMPONENT"/>
    <property type="match status" value="1"/>
</dbReference>
<dbReference type="GO" id="GO:0005737">
    <property type="term" value="C:cytoplasm"/>
    <property type="evidence" value="ECO:0007669"/>
    <property type="project" value="InterPro"/>
</dbReference>
<proteinExistence type="predicted"/>
<reference evidence="2 3" key="1">
    <citation type="submission" date="2017-02" db="EMBL/GenBank/DDBJ databases">
        <authorList>
            <person name="Peterson S.W."/>
        </authorList>
    </citation>
    <scope>NUCLEOTIDE SEQUENCE [LARGE SCALE GENOMIC DNA]</scope>
    <source>
        <strain evidence="2 3">M1</strain>
    </source>
</reference>
<dbReference type="RefSeq" id="WP_079492240.1">
    <property type="nucleotide sequence ID" value="NZ_FUZT01000006.1"/>
</dbReference>
<accession>A0A1T5LBR9</accession>
<evidence type="ECO:0000256" key="1">
    <source>
        <dbReference type="PROSITE-ProRule" id="PRU00420"/>
    </source>
</evidence>
<dbReference type="InterPro" id="IPR036665">
    <property type="entry name" value="PTS_IIA_glucitol/sorbitol_sf"/>
</dbReference>
<dbReference type="GO" id="GO:0008982">
    <property type="term" value="F:protein-N(PI)-phosphohistidine-sugar phosphotransferase activity"/>
    <property type="evidence" value="ECO:0007669"/>
    <property type="project" value="InterPro"/>
</dbReference>
<dbReference type="Pfam" id="PF03829">
    <property type="entry name" value="PTSIIA_gutA"/>
    <property type="match status" value="1"/>
</dbReference>
<evidence type="ECO:0000313" key="2">
    <source>
        <dbReference type="EMBL" id="SKC73135.1"/>
    </source>
</evidence>
<dbReference type="PANTHER" id="PTHR40398">
    <property type="entry name" value="PTS SYSTEM GLUCITOL/SORBITOL-SPECIFIC EIIA COMPONENT"/>
    <property type="match status" value="1"/>
</dbReference>
<dbReference type="Gene3D" id="2.40.33.40">
    <property type="entry name" value="Phosphotransferase system, glucitol/sorbitol-specific IIA component"/>
    <property type="match status" value="1"/>
</dbReference>
<dbReference type="PROSITE" id="PS51097">
    <property type="entry name" value="PTS_EIIA_TYPE_5"/>
    <property type="match status" value="1"/>
</dbReference>
<feature type="modified residue" description="Phosphohistidine; by HPr" evidence="1">
    <location>
        <position position="42"/>
    </location>
</feature>
<name>A0A1T5LBR9_9FIRM</name>
<dbReference type="AlphaFoldDB" id="A0A1T5LBR9"/>
<dbReference type="GO" id="GO:0016301">
    <property type="term" value="F:kinase activity"/>
    <property type="evidence" value="ECO:0007669"/>
    <property type="project" value="TreeGrafter"/>
</dbReference>
<dbReference type="STRING" id="36842.SAMN02194393_02689"/>
<protein>
    <submittedName>
        <fullName evidence="2">PTS system, glucitol/sorbitol-specific IIA component</fullName>
    </submittedName>
</protein>
<sequence>MEEYKSKIIELGTSVDEMSQLGMLILFSNDAPSELRDYCIIHDNKQLLRDLKVNQKIYLGKDQYTISAIGNTALQQWQELGHVTLRFDGELTPQLPGTVHLNNKLKGIPKIGEFIKVEQEKS</sequence>
<keyword evidence="3" id="KW-1185">Reference proteome</keyword>
<evidence type="ECO:0000313" key="3">
    <source>
        <dbReference type="Proteomes" id="UP000190285"/>
    </source>
</evidence>